<dbReference type="Proteomes" id="UP001521116">
    <property type="component" value="Unassembled WGS sequence"/>
</dbReference>
<sequence>MSQPPPAERPASSGSAAAVHEAVVDDDARFELKTVALPPKARVTLFAHTLAQFHEHRTFETEKAAYQCIARLNARTAIGLRGRVPDFLRAYDDPEHPALLLQRPHGSSLGHLLPTLSPPACDELLNELTLTLKFLHVAGVCHGTVSVDSIIVQDDREPRLVDLSLAKLEHRCTPHVWEQEKRADLVALGLTFLRDTWAKAEKAAHGLLDDADASGAPVDQDRLTGHLCDIHEVSEALLTRVQQRVAEPCPHLAMVLDHHLSRRFGHAAAARMLCVCILRCETSRLLSVIPPSSGPLPPAPDPNSAPLSDWQAWFRALPSPADRLPRGGSAARQDVDPLIIAELKLRAARSAARSQVANALPASMTTKQLYKTAIRELTEYVESPTNEQVLELRYELARHLECELDLHGALQECMGAVRSIVDGGDDGVEAMRYEVTGKLQNTMDELGRMLS</sequence>
<accession>A0ABR3SCE7</accession>
<evidence type="ECO:0008006" key="3">
    <source>
        <dbReference type="Google" id="ProtNLM"/>
    </source>
</evidence>
<protein>
    <recommendedName>
        <fullName evidence="3">Protein kinase domain-containing protein</fullName>
    </recommendedName>
</protein>
<dbReference type="InterPro" id="IPR011009">
    <property type="entry name" value="Kinase-like_dom_sf"/>
</dbReference>
<keyword evidence="2" id="KW-1185">Reference proteome</keyword>
<name>A0ABR3SCE7_9PEZI</name>
<reference evidence="1 2" key="1">
    <citation type="submission" date="2024-02" db="EMBL/GenBank/DDBJ databases">
        <title>De novo assembly and annotation of 12 fungi associated with fruit tree decline syndrome in Ontario, Canada.</title>
        <authorList>
            <person name="Sulman M."/>
            <person name="Ellouze W."/>
            <person name="Ilyukhin E."/>
        </authorList>
    </citation>
    <scope>NUCLEOTIDE SEQUENCE [LARGE SCALE GENOMIC DNA]</scope>
    <source>
        <strain evidence="1 2">M1-105</strain>
    </source>
</reference>
<dbReference type="EMBL" id="JAJVDC020000243">
    <property type="protein sequence ID" value="KAL1617082.1"/>
    <property type="molecule type" value="Genomic_DNA"/>
</dbReference>
<proteinExistence type="predicted"/>
<dbReference type="SUPFAM" id="SSF56112">
    <property type="entry name" value="Protein kinase-like (PK-like)"/>
    <property type="match status" value="1"/>
</dbReference>
<organism evidence="1 2">
    <name type="scientific">Neofusicoccum ribis</name>
    <dbReference type="NCBI Taxonomy" id="45134"/>
    <lineage>
        <taxon>Eukaryota</taxon>
        <taxon>Fungi</taxon>
        <taxon>Dikarya</taxon>
        <taxon>Ascomycota</taxon>
        <taxon>Pezizomycotina</taxon>
        <taxon>Dothideomycetes</taxon>
        <taxon>Dothideomycetes incertae sedis</taxon>
        <taxon>Botryosphaeriales</taxon>
        <taxon>Botryosphaeriaceae</taxon>
        <taxon>Neofusicoccum</taxon>
    </lineage>
</organism>
<evidence type="ECO:0000313" key="1">
    <source>
        <dbReference type="EMBL" id="KAL1617082.1"/>
    </source>
</evidence>
<evidence type="ECO:0000313" key="2">
    <source>
        <dbReference type="Proteomes" id="UP001521116"/>
    </source>
</evidence>
<comment type="caution">
    <text evidence="1">The sequence shown here is derived from an EMBL/GenBank/DDBJ whole genome shotgun (WGS) entry which is preliminary data.</text>
</comment>
<dbReference type="Gene3D" id="1.10.510.10">
    <property type="entry name" value="Transferase(Phosphotransferase) domain 1"/>
    <property type="match status" value="1"/>
</dbReference>
<gene>
    <name evidence="1" type="ORF">SLS56_011155</name>
</gene>